<evidence type="ECO:0000256" key="3">
    <source>
        <dbReference type="ARBA" id="ARBA00022448"/>
    </source>
</evidence>
<feature type="transmembrane region" description="Helical" evidence="13">
    <location>
        <begin position="30"/>
        <end position="47"/>
    </location>
</feature>
<keyword evidence="9 13" id="KW-0472">Membrane</keyword>
<evidence type="ECO:0008006" key="16">
    <source>
        <dbReference type="Google" id="ProtNLM"/>
    </source>
</evidence>
<dbReference type="Gene3D" id="1.20.1730.10">
    <property type="entry name" value="Sodium/glucose cotransporter"/>
    <property type="match status" value="1"/>
</dbReference>
<feature type="transmembrane region" description="Helical" evidence="13">
    <location>
        <begin position="258"/>
        <end position="280"/>
    </location>
</feature>
<comment type="similarity">
    <text evidence="2 11">Belongs to the sodium:solute symporter (SSF) (TC 2.A.21) family.</text>
</comment>
<evidence type="ECO:0000256" key="2">
    <source>
        <dbReference type="ARBA" id="ARBA00006434"/>
    </source>
</evidence>
<dbReference type="NCBIfam" id="TIGR00813">
    <property type="entry name" value="sss"/>
    <property type="match status" value="1"/>
</dbReference>
<evidence type="ECO:0000256" key="11">
    <source>
        <dbReference type="RuleBase" id="RU362091"/>
    </source>
</evidence>
<evidence type="ECO:0000313" key="14">
    <source>
        <dbReference type="EMBL" id="CAL1301305.1"/>
    </source>
</evidence>
<protein>
    <recommendedName>
        <fullName evidence="16">Sodium-dependent multivitamin transporter</fullName>
    </recommendedName>
</protein>
<feature type="compositionally biased region" description="Polar residues" evidence="12">
    <location>
        <begin position="465"/>
        <end position="474"/>
    </location>
</feature>
<comment type="caution">
    <text evidence="14">The sequence shown here is derived from an EMBL/GenBank/DDBJ whole genome shotgun (WGS) entry which is preliminary data.</text>
</comment>
<feature type="transmembrane region" description="Helical" evidence="13">
    <location>
        <begin position="286"/>
        <end position="305"/>
    </location>
</feature>
<evidence type="ECO:0000256" key="5">
    <source>
        <dbReference type="ARBA" id="ARBA00022692"/>
    </source>
</evidence>
<feature type="transmembrane region" description="Helical" evidence="13">
    <location>
        <begin position="107"/>
        <end position="126"/>
    </location>
</feature>
<keyword evidence="7" id="KW-0915">Sodium</keyword>
<dbReference type="GO" id="GO:0006814">
    <property type="term" value="P:sodium ion transport"/>
    <property type="evidence" value="ECO:0007669"/>
    <property type="project" value="UniProtKB-KW"/>
</dbReference>
<dbReference type="PANTHER" id="PTHR42985:SF40">
    <property type="entry name" value="LD47995P-RELATED"/>
    <property type="match status" value="1"/>
</dbReference>
<dbReference type="GO" id="GO:0005886">
    <property type="term" value="C:plasma membrane"/>
    <property type="evidence" value="ECO:0007669"/>
    <property type="project" value="UniProtKB-SubCell"/>
</dbReference>
<comment type="subcellular location">
    <subcellularLocation>
        <location evidence="1">Cell membrane</location>
        <topology evidence="1">Multi-pass membrane protein</topology>
    </subcellularLocation>
</comment>
<keyword evidence="4" id="KW-1003">Cell membrane</keyword>
<accession>A0AAV2BZT8</accession>
<evidence type="ECO:0000313" key="15">
    <source>
        <dbReference type="Proteomes" id="UP001497382"/>
    </source>
</evidence>
<keyword evidence="3" id="KW-0813">Transport</keyword>
<keyword evidence="10" id="KW-0739">Sodium transport</keyword>
<dbReference type="InterPro" id="IPR001734">
    <property type="entry name" value="Na/solute_symporter"/>
</dbReference>
<dbReference type="AlphaFoldDB" id="A0AAV2BZT8"/>
<dbReference type="PROSITE" id="PS50283">
    <property type="entry name" value="NA_SOLUT_SYMP_3"/>
    <property type="match status" value="1"/>
</dbReference>
<sequence length="474" mass="51635">MVFLVQTMLYMAVVLYAPALALSAVTNVSIWTSVISVGAVCMFYCTLGGMKAVLWTDLFQAMLMFIGIFAIVIKGFSDIGFSEVFRIGYEEDRIAVPTLSPSLTERYTVWNLLIQGCIYSLMTFGANQIQIQRLLTLKNISRSRMALYLSIPLNVLFYILACVAGLVIYAHFYKCDPLTASNKPISAADQLLPFYIIKVLGGYPGLPGLCICGVFAAALSTVSSGLNSLSAVTMQDLVRPFLESRGYSEKTMAFTAKALTLFYGVLCILMTVLGTVFGNLIQAAQIIWAMCGGPVLAIFLLGMLTTRTNEKGALIGLVLGLCTTSWISFGTFASGARPKILPLSSENCQANSTLFSRISSSTLMPMLPETSTLITTSVPKINTETPYIFPLYRISYMWYATLGLLVGVTVGYISSIIISRIAGEYPDVSEDFLSPVLSQHYGKKKGLKRKELEMPSQEEAEPLANGTSIQNSTV</sequence>
<dbReference type="Proteomes" id="UP001497382">
    <property type="component" value="Unassembled WGS sequence"/>
</dbReference>
<keyword evidence="6 13" id="KW-1133">Transmembrane helix</keyword>
<evidence type="ECO:0000256" key="1">
    <source>
        <dbReference type="ARBA" id="ARBA00004651"/>
    </source>
</evidence>
<feature type="transmembrane region" description="Helical" evidence="13">
    <location>
        <begin position="7"/>
        <end position="24"/>
    </location>
</feature>
<dbReference type="InterPro" id="IPR038377">
    <property type="entry name" value="Na/Glc_symporter_sf"/>
</dbReference>
<evidence type="ECO:0000256" key="10">
    <source>
        <dbReference type="ARBA" id="ARBA00023201"/>
    </source>
</evidence>
<dbReference type="PANTHER" id="PTHR42985">
    <property type="entry name" value="SODIUM-COUPLED MONOCARBOXYLATE TRANSPORTER"/>
    <property type="match status" value="1"/>
</dbReference>
<feature type="transmembrane region" description="Helical" evidence="13">
    <location>
        <begin position="54"/>
        <end position="73"/>
    </location>
</feature>
<organism evidence="14 15">
    <name type="scientific">Larinioides sclopetarius</name>
    <dbReference type="NCBI Taxonomy" id="280406"/>
    <lineage>
        <taxon>Eukaryota</taxon>
        <taxon>Metazoa</taxon>
        <taxon>Ecdysozoa</taxon>
        <taxon>Arthropoda</taxon>
        <taxon>Chelicerata</taxon>
        <taxon>Arachnida</taxon>
        <taxon>Araneae</taxon>
        <taxon>Araneomorphae</taxon>
        <taxon>Entelegynae</taxon>
        <taxon>Araneoidea</taxon>
        <taxon>Araneidae</taxon>
        <taxon>Larinioides</taxon>
    </lineage>
</organism>
<gene>
    <name evidence="14" type="ORF">LARSCL_LOCUS22435</name>
</gene>
<feature type="transmembrane region" description="Helical" evidence="13">
    <location>
        <begin position="192"/>
        <end position="219"/>
    </location>
</feature>
<evidence type="ECO:0000256" key="7">
    <source>
        <dbReference type="ARBA" id="ARBA00023053"/>
    </source>
</evidence>
<evidence type="ECO:0000256" key="8">
    <source>
        <dbReference type="ARBA" id="ARBA00023065"/>
    </source>
</evidence>
<dbReference type="GO" id="GO:0015293">
    <property type="term" value="F:symporter activity"/>
    <property type="evidence" value="ECO:0007669"/>
    <property type="project" value="TreeGrafter"/>
</dbReference>
<keyword evidence="8" id="KW-0406">Ion transport</keyword>
<keyword evidence="5 13" id="KW-0812">Transmembrane</keyword>
<dbReference type="InterPro" id="IPR051163">
    <property type="entry name" value="Sodium:Solute_Symporter_SSF"/>
</dbReference>
<reference evidence="14 15" key="1">
    <citation type="submission" date="2024-04" db="EMBL/GenBank/DDBJ databases">
        <authorList>
            <person name="Rising A."/>
            <person name="Reimegard J."/>
            <person name="Sonavane S."/>
            <person name="Akerstrom W."/>
            <person name="Nylinder S."/>
            <person name="Hedman E."/>
            <person name="Kallberg Y."/>
        </authorList>
    </citation>
    <scope>NUCLEOTIDE SEQUENCE [LARGE SCALE GENOMIC DNA]</scope>
</reference>
<evidence type="ECO:0000256" key="6">
    <source>
        <dbReference type="ARBA" id="ARBA00022989"/>
    </source>
</evidence>
<feature type="transmembrane region" description="Helical" evidence="13">
    <location>
        <begin position="396"/>
        <end position="418"/>
    </location>
</feature>
<dbReference type="EMBL" id="CAXIEN010000650">
    <property type="protein sequence ID" value="CAL1301305.1"/>
    <property type="molecule type" value="Genomic_DNA"/>
</dbReference>
<evidence type="ECO:0000256" key="4">
    <source>
        <dbReference type="ARBA" id="ARBA00022475"/>
    </source>
</evidence>
<name>A0AAV2BZT8_9ARAC</name>
<proteinExistence type="inferred from homology"/>
<feature type="transmembrane region" description="Helical" evidence="13">
    <location>
        <begin position="312"/>
        <end position="333"/>
    </location>
</feature>
<evidence type="ECO:0000256" key="12">
    <source>
        <dbReference type="SAM" id="MobiDB-lite"/>
    </source>
</evidence>
<evidence type="ECO:0000256" key="9">
    <source>
        <dbReference type="ARBA" id="ARBA00023136"/>
    </source>
</evidence>
<keyword evidence="15" id="KW-1185">Reference proteome</keyword>
<dbReference type="Pfam" id="PF00474">
    <property type="entry name" value="SSF"/>
    <property type="match status" value="1"/>
</dbReference>
<feature type="transmembrane region" description="Helical" evidence="13">
    <location>
        <begin position="147"/>
        <end position="172"/>
    </location>
</feature>
<evidence type="ECO:0000256" key="13">
    <source>
        <dbReference type="SAM" id="Phobius"/>
    </source>
</evidence>
<feature type="region of interest" description="Disordered" evidence="12">
    <location>
        <begin position="446"/>
        <end position="474"/>
    </location>
</feature>